<name>A0A498RBC1_9FIRM</name>
<accession>A0A498RBC1</accession>
<dbReference type="EMBL" id="UPPP01000064">
    <property type="protein sequence ID" value="VBB06428.1"/>
    <property type="molecule type" value="Genomic_DNA"/>
</dbReference>
<keyword evidence="2" id="KW-1185">Reference proteome</keyword>
<sequence length="107" mass="12408">MRGDKLQLEAARGAINLEIKEAIRMYKAEVMRALSPPDWEDFVYGADRKPVQFRMKHTDLIYEVRPMDEACREAGYCQYGSMPGGWCEYYPVMKTGRKPDIVEVAIR</sequence>
<dbReference type="RefSeq" id="WP_122627382.1">
    <property type="nucleotide sequence ID" value="NZ_UPPP01000064.1"/>
</dbReference>
<proteinExistence type="predicted"/>
<dbReference type="Proteomes" id="UP000277811">
    <property type="component" value="Unassembled WGS sequence"/>
</dbReference>
<evidence type="ECO:0000313" key="2">
    <source>
        <dbReference type="Proteomes" id="UP000277811"/>
    </source>
</evidence>
<protein>
    <submittedName>
        <fullName evidence="1">Uncharacterized protein</fullName>
    </submittedName>
</protein>
<dbReference type="AlphaFoldDB" id="A0A498RBC1"/>
<organism evidence="1 2">
    <name type="scientific">Lucifera butyrica</name>
    <dbReference type="NCBI Taxonomy" id="1351585"/>
    <lineage>
        <taxon>Bacteria</taxon>
        <taxon>Bacillati</taxon>
        <taxon>Bacillota</taxon>
        <taxon>Negativicutes</taxon>
        <taxon>Veillonellales</taxon>
        <taxon>Veillonellaceae</taxon>
        <taxon>Lucifera</taxon>
    </lineage>
</organism>
<gene>
    <name evidence="1" type="ORF">LUCI_1660</name>
</gene>
<dbReference type="OrthoDB" id="9803686at2"/>
<reference evidence="1 2" key="1">
    <citation type="submission" date="2018-06" db="EMBL/GenBank/DDBJ databases">
        <authorList>
            <person name="Strepis N."/>
        </authorList>
    </citation>
    <scope>NUCLEOTIDE SEQUENCE [LARGE SCALE GENOMIC DNA]</scope>
    <source>
        <strain evidence="1">LUCI</strain>
    </source>
</reference>
<evidence type="ECO:0000313" key="1">
    <source>
        <dbReference type="EMBL" id="VBB06428.1"/>
    </source>
</evidence>